<evidence type="ECO:0000313" key="2">
    <source>
        <dbReference type="Proteomes" id="UP000094056"/>
    </source>
</evidence>
<dbReference type="AlphaFoldDB" id="A0A1E3X6U5"/>
<gene>
    <name evidence="1" type="ORF">SCARUB_03554</name>
</gene>
<proteinExistence type="predicted"/>
<reference evidence="1 2" key="1">
    <citation type="submission" date="2016-07" db="EMBL/GenBank/DDBJ databases">
        <title>Draft genome of Scalindua rubra, obtained from a brine-seawater interface in the Red Sea, sheds light on salt adaptation in anammox bacteria.</title>
        <authorList>
            <person name="Speth D.R."/>
            <person name="Lagkouvardos I."/>
            <person name="Wang Y."/>
            <person name="Qian P.-Y."/>
            <person name="Dutilh B.E."/>
            <person name="Jetten M.S."/>
        </authorList>
    </citation>
    <scope>NUCLEOTIDE SEQUENCE [LARGE SCALE GENOMIC DNA]</scope>
    <source>
        <strain evidence="1">BSI-1</strain>
    </source>
</reference>
<protein>
    <submittedName>
        <fullName evidence="1">Uncharacterized protein</fullName>
    </submittedName>
</protein>
<comment type="caution">
    <text evidence="1">The sequence shown here is derived from an EMBL/GenBank/DDBJ whole genome shotgun (WGS) entry which is preliminary data.</text>
</comment>
<dbReference type="Proteomes" id="UP000094056">
    <property type="component" value="Unassembled WGS sequence"/>
</dbReference>
<dbReference type="EMBL" id="MAYW01000126">
    <property type="protein sequence ID" value="ODS31325.1"/>
    <property type="molecule type" value="Genomic_DNA"/>
</dbReference>
<accession>A0A1E3X6U5</accession>
<sequence>MGSTGIKLEKAEEQVLDKMVESGLFSTKDEAARAAIVKYAYDLGIFSPAMLWGKITKHKRRKITPEQLKKDLEAIENEV</sequence>
<name>A0A1E3X6U5_9BACT</name>
<organism evidence="1 2">
    <name type="scientific">Candidatus Scalindua rubra</name>
    <dbReference type="NCBI Taxonomy" id="1872076"/>
    <lineage>
        <taxon>Bacteria</taxon>
        <taxon>Pseudomonadati</taxon>
        <taxon>Planctomycetota</taxon>
        <taxon>Candidatus Brocadiia</taxon>
        <taxon>Candidatus Brocadiales</taxon>
        <taxon>Candidatus Scalinduaceae</taxon>
        <taxon>Candidatus Scalindua</taxon>
    </lineage>
</organism>
<evidence type="ECO:0000313" key="1">
    <source>
        <dbReference type="EMBL" id="ODS31325.1"/>
    </source>
</evidence>